<gene>
    <name evidence="2" type="ORF">Sradi_6848200</name>
</gene>
<reference evidence="2" key="1">
    <citation type="submission" date="2020-06" db="EMBL/GenBank/DDBJ databases">
        <authorList>
            <person name="Li T."/>
            <person name="Hu X."/>
            <person name="Zhang T."/>
            <person name="Song X."/>
            <person name="Zhang H."/>
            <person name="Dai N."/>
            <person name="Sheng W."/>
            <person name="Hou X."/>
            <person name="Wei L."/>
        </authorList>
    </citation>
    <scope>NUCLEOTIDE SEQUENCE</scope>
    <source>
        <strain evidence="2">G02</strain>
        <tissue evidence="2">Leaf</tissue>
    </source>
</reference>
<protein>
    <submittedName>
        <fullName evidence="2">Uncharacterized protein</fullName>
    </submittedName>
</protein>
<sequence length="96" mass="10011">MEDGEDGELGDGSHGAVLAAPATAPTAGGGAMMMDETEQGELENDNHGAGSASPTTPKTAKGNSTMEKLKAEFNINEFFELALRVIDDGDLNPWRC</sequence>
<organism evidence="2">
    <name type="scientific">Sesamum radiatum</name>
    <name type="common">Black benniseed</name>
    <dbReference type="NCBI Taxonomy" id="300843"/>
    <lineage>
        <taxon>Eukaryota</taxon>
        <taxon>Viridiplantae</taxon>
        <taxon>Streptophyta</taxon>
        <taxon>Embryophyta</taxon>
        <taxon>Tracheophyta</taxon>
        <taxon>Spermatophyta</taxon>
        <taxon>Magnoliopsida</taxon>
        <taxon>eudicotyledons</taxon>
        <taxon>Gunneridae</taxon>
        <taxon>Pentapetalae</taxon>
        <taxon>asterids</taxon>
        <taxon>lamiids</taxon>
        <taxon>Lamiales</taxon>
        <taxon>Pedaliaceae</taxon>
        <taxon>Sesamum</taxon>
    </lineage>
</organism>
<evidence type="ECO:0000256" key="1">
    <source>
        <dbReference type="SAM" id="MobiDB-lite"/>
    </source>
</evidence>
<feature type="compositionally biased region" description="Polar residues" evidence="1">
    <location>
        <begin position="52"/>
        <end position="65"/>
    </location>
</feature>
<reference evidence="2" key="2">
    <citation type="journal article" date="2024" name="Plant">
        <title>Genomic evolution and insights into agronomic trait innovations of Sesamum species.</title>
        <authorList>
            <person name="Miao H."/>
            <person name="Wang L."/>
            <person name="Qu L."/>
            <person name="Liu H."/>
            <person name="Sun Y."/>
            <person name="Le M."/>
            <person name="Wang Q."/>
            <person name="Wei S."/>
            <person name="Zheng Y."/>
            <person name="Lin W."/>
            <person name="Duan Y."/>
            <person name="Cao H."/>
            <person name="Xiong S."/>
            <person name="Wang X."/>
            <person name="Wei L."/>
            <person name="Li C."/>
            <person name="Ma Q."/>
            <person name="Ju M."/>
            <person name="Zhao R."/>
            <person name="Li G."/>
            <person name="Mu C."/>
            <person name="Tian Q."/>
            <person name="Mei H."/>
            <person name="Zhang T."/>
            <person name="Gao T."/>
            <person name="Zhang H."/>
        </authorList>
    </citation>
    <scope>NUCLEOTIDE SEQUENCE</scope>
    <source>
        <strain evidence="2">G02</strain>
    </source>
</reference>
<dbReference type="AlphaFoldDB" id="A0AAW2JLE0"/>
<accession>A0AAW2JLE0</accession>
<comment type="caution">
    <text evidence="2">The sequence shown here is derived from an EMBL/GenBank/DDBJ whole genome shotgun (WGS) entry which is preliminary data.</text>
</comment>
<name>A0AAW2JLE0_SESRA</name>
<evidence type="ECO:0000313" key="2">
    <source>
        <dbReference type="EMBL" id="KAL0295167.1"/>
    </source>
</evidence>
<feature type="region of interest" description="Disordered" evidence="1">
    <location>
        <begin position="1"/>
        <end position="65"/>
    </location>
</feature>
<dbReference type="EMBL" id="JACGWJ010000077">
    <property type="protein sequence ID" value="KAL0295167.1"/>
    <property type="molecule type" value="Genomic_DNA"/>
</dbReference>
<proteinExistence type="predicted"/>